<dbReference type="RefSeq" id="WP_166135501.1">
    <property type="nucleotide sequence ID" value="NZ_JAAOBY010000003.1"/>
</dbReference>
<keyword evidence="1" id="KW-0472">Membrane</keyword>
<keyword evidence="1" id="KW-0812">Transmembrane</keyword>
<evidence type="ECO:0000313" key="2">
    <source>
        <dbReference type="EMBL" id="MBC5863404.1"/>
    </source>
</evidence>
<sequence length="97" mass="10946">MHKVFEYIMEIIAWLQIVASPLLIGLGIAAFIYFPNPTETRMIIALLIAVLGLVTGIVWANRIWKSKGTMWFVSQISATPDLDNLSRKETEKINANK</sequence>
<accession>A0ABR7JG04</accession>
<comment type="caution">
    <text evidence="2">The sequence shown here is derived from an EMBL/GenBank/DDBJ whole genome shotgun (WGS) entry which is preliminary data.</text>
</comment>
<protein>
    <submittedName>
        <fullName evidence="2">Uncharacterized protein</fullName>
    </submittedName>
</protein>
<reference evidence="2 3" key="1">
    <citation type="submission" date="2020-08" db="EMBL/GenBank/DDBJ databases">
        <title>Description of novel Flavobacterium F-400 isolate.</title>
        <authorList>
            <person name="Saticioglu I."/>
            <person name="Duman M."/>
            <person name="Altun S."/>
        </authorList>
    </citation>
    <scope>NUCLEOTIDE SEQUENCE [LARGE SCALE GENOMIC DNA]</scope>
    <source>
        <strain evidence="2 3">F-400</strain>
    </source>
</reference>
<dbReference type="EMBL" id="JACRUM010000003">
    <property type="protein sequence ID" value="MBC5863404.1"/>
    <property type="molecule type" value="Genomic_DNA"/>
</dbReference>
<feature type="transmembrane region" description="Helical" evidence="1">
    <location>
        <begin position="40"/>
        <end position="60"/>
    </location>
</feature>
<evidence type="ECO:0000313" key="3">
    <source>
        <dbReference type="Proteomes" id="UP000621670"/>
    </source>
</evidence>
<keyword evidence="3" id="KW-1185">Reference proteome</keyword>
<keyword evidence="1" id="KW-1133">Transmembrane helix</keyword>
<proteinExistence type="predicted"/>
<evidence type="ECO:0000256" key="1">
    <source>
        <dbReference type="SAM" id="Phobius"/>
    </source>
</evidence>
<feature type="transmembrane region" description="Helical" evidence="1">
    <location>
        <begin position="12"/>
        <end position="34"/>
    </location>
</feature>
<gene>
    <name evidence="2" type="ORF">H8R26_08215</name>
</gene>
<organism evidence="2 3">
    <name type="scientific">Flavobacterium turcicum</name>
    <dbReference type="NCBI Taxonomy" id="2764718"/>
    <lineage>
        <taxon>Bacteria</taxon>
        <taxon>Pseudomonadati</taxon>
        <taxon>Bacteroidota</taxon>
        <taxon>Flavobacteriia</taxon>
        <taxon>Flavobacteriales</taxon>
        <taxon>Flavobacteriaceae</taxon>
        <taxon>Flavobacterium</taxon>
    </lineage>
</organism>
<name>A0ABR7JG04_9FLAO</name>
<dbReference type="Proteomes" id="UP000621670">
    <property type="component" value="Unassembled WGS sequence"/>
</dbReference>